<dbReference type="Gene3D" id="3.40.50.300">
    <property type="entry name" value="P-loop containing nucleotide triphosphate hydrolases"/>
    <property type="match status" value="1"/>
</dbReference>
<protein>
    <submittedName>
        <fullName evidence="6">ABC transporter ATP-binding protein</fullName>
    </submittedName>
</protein>
<keyword evidence="1" id="KW-0813">Transport</keyword>
<comment type="caution">
    <text evidence="6">The sequence shown here is derived from an EMBL/GenBank/DDBJ whole genome shotgun (WGS) entry which is preliminary data.</text>
</comment>
<evidence type="ECO:0000256" key="1">
    <source>
        <dbReference type="ARBA" id="ARBA00022448"/>
    </source>
</evidence>
<dbReference type="OrthoDB" id="5296765at2"/>
<dbReference type="InterPro" id="IPR003439">
    <property type="entry name" value="ABC_transporter-like_ATP-bd"/>
</dbReference>
<proteinExistence type="predicted"/>
<keyword evidence="2" id="KW-0547">Nucleotide-binding</keyword>
<dbReference type="PROSITE" id="PS00211">
    <property type="entry name" value="ABC_TRANSPORTER_1"/>
    <property type="match status" value="1"/>
</dbReference>
<dbReference type="InterPro" id="IPR003593">
    <property type="entry name" value="AAA+_ATPase"/>
</dbReference>
<evidence type="ECO:0000256" key="4">
    <source>
        <dbReference type="SAM" id="MobiDB-lite"/>
    </source>
</evidence>
<evidence type="ECO:0000313" key="6">
    <source>
        <dbReference type="EMBL" id="TFD54755.1"/>
    </source>
</evidence>
<gene>
    <name evidence="6" type="ORF">E3T55_02755</name>
</gene>
<dbReference type="InterPro" id="IPR017871">
    <property type="entry name" value="ABC_transporter-like_CS"/>
</dbReference>
<dbReference type="InterPro" id="IPR050153">
    <property type="entry name" value="Metal_Ion_Import_ABC"/>
</dbReference>
<dbReference type="PANTHER" id="PTHR42734:SF19">
    <property type="entry name" value="IRON COMPOUNDS ABC TRANSPORTER, ATP-BINDING PROTEIN"/>
    <property type="match status" value="1"/>
</dbReference>
<organism evidence="6 7">
    <name type="scientific">Cryobacterium frigoriphilum</name>
    <dbReference type="NCBI Taxonomy" id="1259150"/>
    <lineage>
        <taxon>Bacteria</taxon>
        <taxon>Bacillati</taxon>
        <taxon>Actinomycetota</taxon>
        <taxon>Actinomycetes</taxon>
        <taxon>Micrococcales</taxon>
        <taxon>Microbacteriaceae</taxon>
        <taxon>Cryobacterium</taxon>
    </lineage>
</organism>
<dbReference type="SUPFAM" id="SSF52540">
    <property type="entry name" value="P-loop containing nucleoside triphosphate hydrolases"/>
    <property type="match status" value="1"/>
</dbReference>
<name>A0A4R9A9S8_9MICO</name>
<dbReference type="InterPro" id="IPR027417">
    <property type="entry name" value="P-loop_NTPase"/>
</dbReference>
<evidence type="ECO:0000256" key="3">
    <source>
        <dbReference type="ARBA" id="ARBA00022840"/>
    </source>
</evidence>
<dbReference type="Pfam" id="PF00005">
    <property type="entry name" value="ABC_tran"/>
    <property type="match status" value="1"/>
</dbReference>
<evidence type="ECO:0000313" key="7">
    <source>
        <dbReference type="Proteomes" id="UP000297447"/>
    </source>
</evidence>
<dbReference type="AlphaFoldDB" id="A0A4R9A9S8"/>
<feature type="domain" description="ABC transporter" evidence="5">
    <location>
        <begin position="2"/>
        <end position="225"/>
    </location>
</feature>
<dbReference type="SMART" id="SM00382">
    <property type="entry name" value="AAA"/>
    <property type="match status" value="1"/>
</dbReference>
<sequence length="272" mass="28878">MLQLRQVGFGYPGRPLVFRDVSLHLPDGSITAVLGPNGSGKTTLVRCAAGLLPVHRGSVHRRTAVGYVPQARGSSFAYRAFDMVLMGRARHVQVFRTPGAGDRAAALLAMERVGIAALRDRSFSTLSGGEQQLVLIARAVAAETSLLILDEPSTGLDLKNQVRVLRLLRELAADGMGLLLSTHEPDHALYLADTVVLLHPGQAQVGPAAELLTEVSLSRLYGVRVSVVAYVDSRIGSTDGSTHSSANDSAPRSTIVTHYDDSATVRHGEGTA</sequence>
<dbReference type="PROSITE" id="PS50893">
    <property type="entry name" value="ABC_TRANSPORTER_2"/>
    <property type="match status" value="1"/>
</dbReference>
<accession>A0A4R9A9S8</accession>
<keyword evidence="7" id="KW-1185">Reference proteome</keyword>
<feature type="region of interest" description="Disordered" evidence="4">
    <location>
        <begin position="236"/>
        <end position="255"/>
    </location>
</feature>
<dbReference type="PANTHER" id="PTHR42734">
    <property type="entry name" value="METAL TRANSPORT SYSTEM ATP-BINDING PROTEIN TM_0124-RELATED"/>
    <property type="match status" value="1"/>
</dbReference>
<dbReference type="Proteomes" id="UP000297447">
    <property type="component" value="Unassembled WGS sequence"/>
</dbReference>
<evidence type="ECO:0000259" key="5">
    <source>
        <dbReference type="PROSITE" id="PS50893"/>
    </source>
</evidence>
<dbReference type="EMBL" id="SOHE01000015">
    <property type="protein sequence ID" value="TFD54755.1"/>
    <property type="molecule type" value="Genomic_DNA"/>
</dbReference>
<dbReference type="GO" id="GO:0016887">
    <property type="term" value="F:ATP hydrolysis activity"/>
    <property type="evidence" value="ECO:0007669"/>
    <property type="project" value="InterPro"/>
</dbReference>
<keyword evidence="3 6" id="KW-0067">ATP-binding</keyword>
<evidence type="ECO:0000256" key="2">
    <source>
        <dbReference type="ARBA" id="ARBA00022741"/>
    </source>
</evidence>
<dbReference type="GO" id="GO:0005524">
    <property type="term" value="F:ATP binding"/>
    <property type="evidence" value="ECO:0007669"/>
    <property type="project" value="UniProtKB-KW"/>
</dbReference>
<reference evidence="6 7" key="1">
    <citation type="submission" date="2019-03" db="EMBL/GenBank/DDBJ databases">
        <title>Genomics of glacier-inhabiting Cryobacterium strains.</title>
        <authorList>
            <person name="Liu Q."/>
            <person name="Xin Y.-H."/>
        </authorList>
    </citation>
    <scope>NUCLEOTIDE SEQUENCE [LARGE SCALE GENOMIC DNA]</scope>
    <source>
        <strain evidence="6 7">Hh14</strain>
    </source>
</reference>